<dbReference type="Gene3D" id="2.50.20.10">
    <property type="entry name" value="Lipoprotein localisation LolA/LolB/LppX"/>
    <property type="match status" value="1"/>
</dbReference>
<gene>
    <name evidence="2" type="ORF">OLX77_12100</name>
</gene>
<protein>
    <submittedName>
        <fullName evidence="2">Outer membrane lipoprotein-sorting protein</fullName>
    </submittedName>
</protein>
<dbReference type="InterPro" id="IPR033399">
    <property type="entry name" value="TP_0789-like"/>
</dbReference>
<sequence length="262" mass="29895">MNRALSPLSLFWVLLVTATLFLPPDRAVSAPSPDEQEARAILLEIDDLWRATSSQGTVRMQVKTANYTRTMRMEIWSKGKEKSLVRIVSPLKEKDTASLKTGNTMYTYLPKTDRTIRLTSGMMMSSWMGSHFTNDDLVKESRLADDYEPGITFRGKRDGREIIEFTLRPHPDAAVVWGRIVMTVTAQDHLPLFASYYDEDNVLARTILFSEVKTMGGRLLPAVLKVVPTDKPGEYTELVYETLRFDLDLPESLFSLLELRRR</sequence>
<dbReference type="RefSeq" id="WP_307633862.1">
    <property type="nucleotide sequence ID" value="NZ_JAPHEH010000001.1"/>
</dbReference>
<keyword evidence="3" id="KW-1185">Reference proteome</keyword>
<name>A0A9X4MQG9_9BACT</name>
<dbReference type="Proteomes" id="UP001154240">
    <property type="component" value="Unassembled WGS sequence"/>
</dbReference>
<feature type="domain" description="Uncharacterized protein TP-0789" evidence="1">
    <location>
        <begin position="79"/>
        <end position="261"/>
    </location>
</feature>
<accession>A0A9X4MQG9</accession>
<evidence type="ECO:0000313" key="3">
    <source>
        <dbReference type="Proteomes" id="UP001154240"/>
    </source>
</evidence>
<comment type="caution">
    <text evidence="2">The sequence shown here is derived from an EMBL/GenBank/DDBJ whole genome shotgun (WGS) entry which is preliminary data.</text>
</comment>
<organism evidence="2 3">
    <name type="scientific">Thiovibrio frasassiensis</name>
    <dbReference type="NCBI Taxonomy" id="2984131"/>
    <lineage>
        <taxon>Bacteria</taxon>
        <taxon>Pseudomonadati</taxon>
        <taxon>Thermodesulfobacteriota</taxon>
        <taxon>Desulfobulbia</taxon>
        <taxon>Desulfobulbales</taxon>
        <taxon>Thiovibrionaceae</taxon>
        <taxon>Thiovibrio</taxon>
    </lineage>
</organism>
<dbReference type="CDD" id="cd16329">
    <property type="entry name" value="LolA_like"/>
    <property type="match status" value="1"/>
</dbReference>
<keyword evidence="2" id="KW-0449">Lipoprotein</keyword>
<dbReference type="AlphaFoldDB" id="A0A9X4MQG9"/>
<reference evidence="2" key="1">
    <citation type="journal article" date="2022" name="bioRxiv">
        <title>Thiovibrio frasassiensisgen. nov., sp. nov., an autotrophic, elemental sulfur disproportionating bacterium isolated from sulfidic karst sediment, and proposal of Thiovibrionaceae fam. nov.</title>
        <authorList>
            <person name="Aronson H."/>
            <person name="Thomas C."/>
            <person name="Bhattacharyya M."/>
            <person name="Eckstein S."/>
            <person name="Jensen S."/>
            <person name="Barco R."/>
            <person name="Macalady J."/>
            <person name="Amend J."/>
        </authorList>
    </citation>
    <scope>NUCLEOTIDE SEQUENCE</scope>
    <source>
        <strain evidence="2">RS19-109</strain>
    </source>
</reference>
<evidence type="ECO:0000313" key="2">
    <source>
        <dbReference type="EMBL" id="MDG4476897.1"/>
    </source>
</evidence>
<reference evidence="2" key="2">
    <citation type="submission" date="2022-10" db="EMBL/GenBank/DDBJ databases">
        <authorList>
            <person name="Aronson H.S."/>
        </authorList>
    </citation>
    <scope>NUCLEOTIDE SEQUENCE</scope>
    <source>
        <strain evidence="2">RS19-109</strain>
    </source>
</reference>
<dbReference type="Pfam" id="PF17131">
    <property type="entry name" value="LolA_like"/>
    <property type="match status" value="1"/>
</dbReference>
<dbReference type="EMBL" id="JAPHEH010000001">
    <property type="protein sequence ID" value="MDG4476897.1"/>
    <property type="molecule type" value="Genomic_DNA"/>
</dbReference>
<proteinExistence type="predicted"/>
<evidence type="ECO:0000259" key="1">
    <source>
        <dbReference type="Pfam" id="PF17131"/>
    </source>
</evidence>